<evidence type="ECO:0000256" key="8">
    <source>
        <dbReference type="ARBA" id="ARBA00023125"/>
    </source>
</evidence>
<comment type="catalytic activity">
    <reaction evidence="11">
        <text>Couples ATP hydrolysis with the unwinding of duplex DNA by translocating in the 3'-5' direction.</text>
        <dbReference type="EC" id="5.6.2.4"/>
    </reaction>
</comment>
<protein>
    <recommendedName>
        <fullName evidence="12">DNA 3'-5' helicase</fullName>
        <ecNumber evidence="12">5.6.2.4</ecNumber>
    </recommendedName>
</protein>
<evidence type="ECO:0000256" key="14">
    <source>
        <dbReference type="SAM" id="MobiDB-lite"/>
    </source>
</evidence>
<comment type="subcellular location">
    <subcellularLocation>
        <location evidence="1">Nucleus</location>
    </subcellularLocation>
</comment>
<keyword evidence="3" id="KW-0479">Metal-binding</keyword>
<dbReference type="Gene3D" id="3.40.50.300">
    <property type="entry name" value="P-loop containing nucleotide triphosphate hydrolases"/>
    <property type="match status" value="4"/>
</dbReference>
<organism evidence="17">
    <name type="scientific">Ananas comosus var. bracteatus</name>
    <name type="common">red pineapple</name>
    <dbReference type="NCBI Taxonomy" id="296719"/>
    <lineage>
        <taxon>Eukaryota</taxon>
        <taxon>Viridiplantae</taxon>
        <taxon>Streptophyta</taxon>
        <taxon>Embryophyta</taxon>
        <taxon>Tracheophyta</taxon>
        <taxon>Spermatophyta</taxon>
        <taxon>Magnoliopsida</taxon>
        <taxon>Liliopsida</taxon>
        <taxon>Poales</taxon>
        <taxon>Bromeliaceae</taxon>
        <taxon>Bromelioideae</taxon>
        <taxon>Ananas</taxon>
    </lineage>
</organism>
<evidence type="ECO:0000259" key="16">
    <source>
        <dbReference type="PROSITE" id="PS51194"/>
    </source>
</evidence>
<dbReference type="GO" id="GO:0005634">
    <property type="term" value="C:nucleus"/>
    <property type="evidence" value="ECO:0007669"/>
    <property type="project" value="UniProtKB-SubCell"/>
</dbReference>
<dbReference type="EMBL" id="LR862146">
    <property type="protein sequence ID" value="CAD1827398.1"/>
    <property type="molecule type" value="Genomic_DNA"/>
</dbReference>
<feature type="domain" description="Helicase C-terminal" evidence="16">
    <location>
        <begin position="564"/>
        <end position="716"/>
    </location>
</feature>
<accession>A0A6V7P9R7</accession>
<dbReference type="SMART" id="SM00490">
    <property type="entry name" value="HELICc"/>
    <property type="match status" value="1"/>
</dbReference>
<dbReference type="FunFam" id="3.40.50.300:FF:000444">
    <property type="entry name" value="ATP-dependent DNA helicase"/>
    <property type="match status" value="1"/>
</dbReference>
<dbReference type="PROSITE" id="PS51192">
    <property type="entry name" value="HELICASE_ATP_BIND_1"/>
    <property type="match status" value="2"/>
</dbReference>
<keyword evidence="9" id="KW-0413">Isomerase</keyword>
<dbReference type="SMART" id="SM00487">
    <property type="entry name" value="DEXDc"/>
    <property type="match status" value="2"/>
</dbReference>
<keyword evidence="5" id="KW-0378">Hydrolase</keyword>
<evidence type="ECO:0000256" key="9">
    <source>
        <dbReference type="ARBA" id="ARBA00023235"/>
    </source>
</evidence>
<dbReference type="Pfam" id="PF00270">
    <property type="entry name" value="DEAD"/>
    <property type="match status" value="2"/>
</dbReference>
<dbReference type="GO" id="GO:0003677">
    <property type="term" value="F:DNA binding"/>
    <property type="evidence" value="ECO:0007669"/>
    <property type="project" value="UniProtKB-KW"/>
</dbReference>
<evidence type="ECO:0000256" key="10">
    <source>
        <dbReference type="ARBA" id="ARBA00023242"/>
    </source>
</evidence>
<dbReference type="GO" id="GO:0046872">
    <property type="term" value="F:metal ion binding"/>
    <property type="evidence" value="ECO:0007669"/>
    <property type="project" value="UniProtKB-KW"/>
</dbReference>
<reference evidence="17" key="1">
    <citation type="submission" date="2020-07" db="EMBL/GenBank/DDBJ databases">
        <authorList>
            <person name="Lin J."/>
        </authorList>
    </citation>
    <scope>NUCLEOTIDE SEQUENCE</scope>
</reference>
<evidence type="ECO:0000256" key="4">
    <source>
        <dbReference type="ARBA" id="ARBA00022741"/>
    </source>
</evidence>
<keyword evidence="7" id="KW-0067">ATP-binding</keyword>
<dbReference type="GO" id="GO:0005737">
    <property type="term" value="C:cytoplasm"/>
    <property type="evidence" value="ECO:0007669"/>
    <property type="project" value="TreeGrafter"/>
</dbReference>
<evidence type="ECO:0000256" key="7">
    <source>
        <dbReference type="ARBA" id="ARBA00022840"/>
    </source>
</evidence>
<evidence type="ECO:0000256" key="13">
    <source>
        <dbReference type="ARBA" id="ARBA00049360"/>
    </source>
</evidence>
<evidence type="ECO:0000256" key="12">
    <source>
        <dbReference type="ARBA" id="ARBA00034808"/>
    </source>
</evidence>
<dbReference type="FunFam" id="3.40.50.300:FF:002061">
    <property type="entry name" value="RecQ family DNA helicase"/>
    <property type="match status" value="1"/>
</dbReference>
<dbReference type="PANTHER" id="PTHR13710">
    <property type="entry name" value="DNA HELICASE RECQ FAMILY MEMBER"/>
    <property type="match status" value="1"/>
</dbReference>
<feature type="domain" description="Helicase ATP-binding" evidence="15">
    <location>
        <begin position="43"/>
        <end position="217"/>
    </location>
</feature>
<dbReference type="GO" id="GO:0005694">
    <property type="term" value="C:chromosome"/>
    <property type="evidence" value="ECO:0007669"/>
    <property type="project" value="TreeGrafter"/>
</dbReference>
<dbReference type="Pfam" id="PF00271">
    <property type="entry name" value="Helicase_C"/>
    <property type="match status" value="1"/>
</dbReference>
<dbReference type="InterPro" id="IPR001650">
    <property type="entry name" value="Helicase_C-like"/>
</dbReference>
<dbReference type="EC" id="5.6.2.4" evidence="12"/>
<keyword evidence="6" id="KW-0347">Helicase</keyword>
<dbReference type="SUPFAM" id="SSF52540">
    <property type="entry name" value="P-loop containing nucleoside triphosphate hydrolases"/>
    <property type="match status" value="2"/>
</dbReference>
<dbReference type="PANTHER" id="PTHR13710:SF155">
    <property type="entry name" value="ATP-DEPENDENT DNA HELICASE Q-LIKE 3"/>
    <property type="match status" value="1"/>
</dbReference>
<evidence type="ECO:0000256" key="3">
    <source>
        <dbReference type="ARBA" id="ARBA00022723"/>
    </source>
</evidence>
<dbReference type="GO" id="GO:0005524">
    <property type="term" value="F:ATP binding"/>
    <property type="evidence" value="ECO:0007669"/>
    <property type="project" value="UniProtKB-KW"/>
</dbReference>
<evidence type="ECO:0000256" key="6">
    <source>
        <dbReference type="ARBA" id="ARBA00022806"/>
    </source>
</evidence>
<feature type="compositionally biased region" description="Basic and acidic residues" evidence="14">
    <location>
        <begin position="1038"/>
        <end position="1047"/>
    </location>
</feature>
<dbReference type="AlphaFoldDB" id="A0A6V7P9R7"/>
<dbReference type="InterPro" id="IPR027417">
    <property type="entry name" value="P-loop_NTPase"/>
</dbReference>
<evidence type="ECO:0000256" key="11">
    <source>
        <dbReference type="ARBA" id="ARBA00034617"/>
    </source>
</evidence>
<evidence type="ECO:0000256" key="1">
    <source>
        <dbReference type="ARBA" id="ARBA00004123"/>
    </source>
</evidence>
<feature type="region of interest" description="Disordered" evidence="14">
    <location>
        <begin position="957"/>
        <end position="997"/>
    </location>
</feature>
<evidence type="ECO:0000313" key="17">
    <source>
        <dbReference type="EMBL" id="CAD1827398.1"/>
    </source>
</evidence>
<dbReference type="PROSITE" id="PS51194">
    <property type="entry name" value="HELICASE_CTER"/>
    <property type="match status" value="1"/>
</dbReference>
<dbReference type="NCBIfam" id="TIGR00614">
    <property type="entry name" value="recQ_fam"/>
    <property type="match status" value="2"/>
</dbReference>
<dbReference type="InterPro" id="IPR014001">
    <property type="entry name" value="Helicase_ATP-bd"/>
</dbReference>
<evidence type="ECO:0000256" key="5">
    <source>
        <dbReference type="ARBA" id="ARBA00022801"/>
    </source>
</evidence>
<evidence type="ECO:0000259" key="15">
    <source>
        <dbReference type="PROSITE" id="PS51192"/>
    </source>
</evidence>
<feature type="compositionally biased region" description="Low complexity" evidence="14">
    <location>
        <begin position="982"/>
        <end position="991"/>
    </location>
</feature>
<sequence>MKKPLFPMKSVIGHEKLEEEDLLKLLRQYFGHSEYRGKQLEAINAVLSGRDCFCLMPTGGGKSMCYQIPALAKSGVVLVVSPLIALMENQVADLKSKGISADFLSSTQSRQIREKILEDLDSGKPSVKLLYVTPELVATSGFMMKLTNLYNRGLLGLVAIDEAHCISSWGHDFRPSYRKLSSLRKQLPGVPILALTATAVPIVQKDVVESLSLQNPLILRSSFNRPNIFYEVRYKDLLDDPYADMSNLLKSCGNVCSIIYCLERSTCDDLNRHLDKQGIPSAAKCGLLYLRIGSRLEFKLSLQQWLLGTTAPDSCFNYGLLGQTLPMKKPLFPMKSVIGHEKLEEEDLLKLLRQYFGHSEYRGKQLEAINAVLSGRDCFCLMPTGGGKSMCYQIPALAKSGVVLVVSPLIVADLKSKGISADFLSSTQSRQIREKILEDLDSGKPSVKLLYVTPELVATSGFMMKLTNLYNRGLLGLVAIDEAHCISSWGHDFRPSYRKLSSLRKQLPGVPILALTATAVPIVQKDVVESLSLQNPLILRSSFNRPNIFYEVRYKDLLDDPYADMSNLLKSCGNVCSIIYCLERSTCDDLNRHLDKQGIPSAAYHAGLNSKMRTTVLEDWLSSRIQVVVATVAFGYHRSDSYRKDVRIVCHFNIPKTMESFYQESGRAGRDQLPCRSVLYYGLDDRRRMEFILRNAVSRKSQTSSSSKSLSEKSLADFSQIVEYCEGSSCRRKKILESFGEQVSTSLCQRSCDVCKHPNLVSTHLEELKRVPGVRRNSFLSTIVQSSLVTSSVDKDSEFWNREDEASLSGEDISDSDDGKDVVSNIAMSKISSKAALNEKFEALERAEEAYYRNKRLNKKDSGLVDKKAITGTLRDSSKKRLFDALKLAEQRVGHLLPNLEDSATLLETECFRKYDKVGKTFYSSQIAATVRWLSSSNYEQIQDHLNANSSVATVKCTPDSLPTDHASPPANHDFGNEMQRTTSNEENSNNASLGHSNTVVGMEMPIERTKLPQIPSFSEFVTRKGKEGSNSTAVKKRTLEFDEQIRKVPRKR</sequence>
<keyword evidence="8" id="KW-0238">DNA-binding</keyword>
<dbReference type="InterPro" id="IPR032284">
    <property type="entry name" value="RecQ_Zn-bd"/>
</dbReference>
<comment type="similarity">
    <text evidence="2">Belongs to the helicase family. RecQ subfamily.</text>
</comment>
<dbReference type="FunFam" id="3.40.50.300:FF:001389">
    <property type="entry name" value="ATP-dependent DNA helicase RecQ"/>
    <property type="match status" value="1"/>
</dbReference>
<feature type="domain" description="Helicase ATP-binding" evidence="15">
    <location>
        <begin position="369"/>
        <end position="537"/>
    </location>
</feature>
<comment type="catalytic activity">
    <reaction evidence="13">
        <text>ATP + H2O = ADP + phosphate + H(+)</text>
        <dbReference type="Rhea" id="RHEA:13065"/>
        <dbReference type="ChEBI" id="CHEBI:15377"/>
        <dbReference type="ChEBI" id="CHEBI:15378"/>
        <dbReference type="ChEBI" id="CHEBI:30616"/>
        <dbReference type="ChEBI" id="CHEBI:43474"/>
        <dbReference type="ChEBI" id="CHEBI:456216"/>
    </reaction>
</comment>
<dbReference type="GO" id="GO:0000724">
    <property type="term" value="P:double-strand break repair via homologous recombination"/>
    <property type="evidence" value="ECO:0007669"/>
    <property type="project" value="TreeGrafter"/>
</dbReference>
<dbReference type="Pfam" id="PF16124">
    <property type="entry name" value="RecQ_Zn_bind"/>
    <property type="match status" value="1"/>
</dbReference>
<dbReference type="GO" id="GO:0009378">
    <property type="term" value="F:four-way junction helicase activity"/>
    <property type="evidence" value="ECO:0007669"/>
    <property type="project" value="TreeGrafter"/>
</dbReference>
<feature type="region of interest" description="Disordered" evidence="14">
    <location>
        <begin position="1023"/>
        <end position="1053"/>
    </location>
</feature>
<evidence type="ECO:0000256" key="2">
    <source>
        <dbReference type="ARBA" id="ARBA00005446"/>
    </source>
</evidence>
<dbReference type="CDD" id="cd17920">
    <property type="entry name" value="DEXHc_RecQ"/>
    <property type="match status" value="2"/>
</dbReference>
<keyword evidence="10" id="KW-0539">Nucleus</keyword>
<name>A0A6V7P9R7_ANACO</name>
<dbReference type="GO" id="GO:0043138">
    <property type="term" value="F:3'-5' DNA helicase activity"/>
    <property type="evidence" value="ECO:0007669"/>
    <property type="project" value="UniProtKB-EC"/>
</dbReference>
<gene>
    <name evidence="17" type="ORF">CB5_LOCUS10609</name>
</gene>
<dbReference type="InterPro" id="IPR011545">
    <property type="entry name" value="DEAD/DEAH_box_helicase_dom"/>
</dbReference>
<dbReference type="InterPro" id="IPR004589">
    <property type="entry name" value="DNA_helicase_ATP-dep_RecQ"/>
</dbReference>
<proteinExistence type="inferred from homology"/>
<keyword evidence="4" id="KW-0547">Nucleotide-binding</keyword>
<dbReference type="GO" id="GO:0016787">
    <property type="term" value="F:hydrolase activity"/>
    <property type="evidence" value="ECO:0007669"/>
    <property type="project" value="UniProtKB-KW"/>
</dbReference>
<dbReference type="CDD" id="cd18794">
    <property type="entry name" value="SF2_C_RecQ"/>
    <property type="match status" value="1"/>
</dbReference>